<evidence type="ECO:0000313" key="5">
    <source>
        <dbReference type="EMBL" id="CAA9436426.1"/>
    </source>
</evidence>
<keyword evidence="2" id="KW-0238">DNA-binding</keyword>
<evidence type="ECO:0000256" key="2">
    <source>
        <dbReference type="ARBA" id="ARBA00023125"/>
    </source>
</evidence>
<dbReference type="EMBL" id="CADCUW010000430">
    <property type="protein sequence ID" value="CAA9436426.1"/>
    <property type="molecule type" value="Genomic_DNA"/>
</dbReference>
<protein>
    <submittedName>
        <fullName evidence="5">Transcriptional regulator, MarR family</fullName>
    </submittedName>
</protein>
<dbReference type="SUPFAM" id="SSF46785">
    <property type="entry name" value="Winged helix' DNA-binding domain"/>
    <property type="match status" value="1"/>
</dbReference>
<dbReference type="InterPro" id="IPR036390">
    <property type="entry name" value="WH_DNA-bd_sf"/>
</dbReference>
<feature type="non-terminal residue" evidence="5">
    <location>
        <position position="111"/>
    </location>
</feature>
<dbReference type="AlphaFoldDB" id="A0A6J4Q7X9"/>
<dbReference type="GO" id="GO:0003700">
    <property type="term" value="F:DNA-binding transcription factor activity"/>
    <property type="evidence" value="ECO:0007669"/>
    <property type="project" value="InterPro"/>
</dbReference>
<dbReference type="PROSITE" id="PS50995">
    <property type="entry name" value="HTH_MARR_2"/>
    <property type="match status" value="1"/>
</dbReference>
<dbReference type="PANTHER" id="PTHR42756:SF1">
    <property type="entry name" value="TRANSCRIPTIONAL REPRESSOR OF EMRAB OPERON"/>
    <property type="match status" value="1"/>
</dbReference>
<reference evidence="5" key="1">
    <citation type="submission" date="2020-02" db="EMBL/GenBank/DDBJ databases">
        <authorList>
            <person name="Meier V. D."/>
        </authorList>
    </citation>
    <scope>NUCLEOTIDE SEQUENCE</scope>
    <source>
        <strain evidence="5">AVDCRST_MAG01</strain>
    </source>
</reference>
<dbReference type="InterPro" id="IPR036388">
    <property type="entry name" value="WH-like_DNA-bd_sf"/>
</dbReference>
<dbReference type="GO" id="GO:0003677">
    <property type="term" value="F:DNA binding"/>
    <property type="evidence" value="ECO:0007669"/>
    <property type="project" value="UniProtKB-KW"/>
</dbReference>
<dbReference type="InterPro" id="IPR000835">
    <property type="entry name" value="HTH_MarR-typ"/>
</dbReference>
<evidence type="ECO:0000259" key="4">
    <source>
        <dbReference type="PROSITE" id="PS50995"/>
    </source>
</evidence>
<name>A0A6J4Q7X9_9ACTN</name>
<keyword evidence="3" id="KW-0804">Transcription</keyword>
<keyword evidence="1" id="KW-0805">Transcription regulation</keyword>
<organism evidence="5">
    <name type="scientific">uncultured Rubrobacteraceae bacterium</name>
    <dbReference type="NCBI Taxonomy" id="349277"/>
    <lineage>
        <taxon>Bacteria</taxon>
        <taxon>Bacillati</taxon>
        <taxon>Actinomycetota</taxon>
        <taxon>Rubrobacteria</taxon>
        <taxon>Rubrobacterales</taxon>
        <taxon>Rubrobacteraceae</taxon>
        <taxon>environmental samples</taxon>
    </lineage>
</organism>
<dbReference type="Gene3D" id="1.10.10.10">
    <property type="entry name" value="Winged helix-like DNA-binding domain superfamily/Winged helix DNA-binding domain"/>
    <property type="match status" value="1"/>
</dbReference>
<dbReference type="PANTHER" id="PTHR42756">
    <property type="entry name" value="TRANSCRIPTIONAL REGULATOR, MARR"/>
    <property type="match status" value="1"/>
</dbReference>
<accession>A0A6J4Q7X9</accession>
<proteinExistence type="predicted"/>
<gene>
    <name evidence="5" type="ORF">AVDCRST_MAG01-01-3294</name>
</gene>
<sequence>MADVGREAPAGKGGLRRSSVLGRLRLARVGQKLYRATAVHLGTYGLNNAQFDVLARVGTAEGIGQKDLGTSLLVTKGNVTHLVDLLERRGLVERRPEGRAKRLYLTPEGRE</sequence>
<evidence type="ECO:0000256" key="1">
    <source>
        <dbReference type="ARBA" id="ARBA00023015"/>
    </source>
</evidence>
<dbReference type="Pfam" id="PF12802">
    <property type="entry name" value="MarR_2"/>
    <property type="match status" value="1"/>
</dbReference>
<evidence type="ECO:0000256" key="3">
    <source>
        <dbReference type="ARBA" id="ARBA00023163"/>
    </source>
</evidence>
<dbReference type="SMART" id="SM00347">
    <property type="entry name" value="HTH_MARR"/>
    <property type="match status" value="1"/>
</dbReference>
<feature type="domain" description="HTH marR-type" evidence="4">
    <location>
        <begin position="1"/>
        <end position="111"/>
    </location>
</feature>